<reference evidence="3 4" key="1">
    <citation type="submission" date="2017-04" db="EMBL/GenBank/DDBJ databases">
        <title>Genome sequencing of [Candida] sorbophila.</title>
        <authorList>
            <person name="Ahn J.O."/>
        </authorList>
    </citation>
    <scope>NUCLEOTIDE SEQUENCE [LARGE SCALE GENOMIC DNA]</scope>
    <source>
        <strain evidence="3 4">DS02</strain>
    </source>
</reference>
<gene>
    <name evidence="3" type="ORF">B9G98_04130</name>
</gene>
<feature type="compositionally biased region" description="Basic and acidic residues" evidence="1">
    <location>
        <begin position="400"/>
        <end position="410"/>
    </location>
</feature>
<dbReference type="STRING" id="45607.A0A2T0FNF8"/>
<evidence type="ECO:0000313" key="4">
    <source>
        <dbReference type="Proteomes" id="UP000238350"/>
    </source>
</evidence>
<dbReference type="Proteomes" id="UP000238350">
    <property type="component" value="Unassembled WGS sequence"/>
</dbReference>
<dbReference type="SUPFAM" id="SSF47090">
    <property type="entry name" value="PGBD-like"/>
    <property type="match status" value="1"/>
</dbReference>
<dbReference type="RefSeq" id="XP_024666455.1">
    <property type="nucleotide sequence ID" value="XM_024810687.1"/>
</dbReference>
<evidence type="ECO:0000259" key="2">
    <source>
        <dbReference type="Pfam" id="PF25995"/>
    </source>
</evidence>
<feature type="domain" description="STB6-like N-terminal" evidence="2">
    <location>
        <begin position="3"/>
        <end position="141"/>
    </location>
</feature>
<dbReference type="PANTHER" id="PTHR31011">
    <property type="entry name" value="PROTEIN STB2-RELATED"/>
    <property type="match status" value="1"/>
</dbReference>
<dbReference type="PANTHER" id="PTHR31011:SF2">
    <property type="entry name" value="PROTEIN STB2-RELATED"/>
    <property type="match status" value="1"/>
</dbReference>
<dbReference type="Pfam" id="PF25995">
    <property type="entry name" value="STB6_N"/>
    <property type="match status" value="1"/>
</dbReference>
<sequence length="646" mass="72694">MNAYLFIDSNTADTLVSQPECAQGPKRVAVKGYEAYLVEQWVCAREVNGVVSSYTGNSSDIVVANTVFMPQIADNFGAGSRQIFDALGAMHLLPKETEHGLMLVTNLSSLPSSWTLIPMPAGTRYEDAMRLFVVNENLRRLQCMGRLAVALEKPSSTAETKFRSIFMIHLDVPIEFAAQEIVVMVQMALYYSGLLEGHYVDGLLCDITLAKARDWWTKFGQRLMDAPTINDPQYFSITVAALIGWLSSMRSRLSALNYKPPKDVFDANLFSTCIKQFQKTEKMPRTGILDEKTTRKLSELAANRLKNFQNDFYTQARKIPKSAGADSNLMAFVVKNAKGARSQYLWQGSGSQYEPVSDPGVGEEYYCHNTGMPLHSLRVEDKALAQNKLNLVNRLRSKSRGQDFRKRDESSDLSFMGNFSTTSLEPAPRLGPLSAPALVPALPSLSTSALGPHDTEKPVPKDEAPCPRRLAGNLSIGTRDDSALNKSSSRRRAMRPRANSVSVIENVLHPSKKPASSARLHLLFREARELQDQVYERLNTDSKRCEELDHELERRSSEVNIEFRQTETMKYQVHATNRKEYAVKVRMHELEALMSKLDYEYNIIGSKVREVEQAVAEFGAKVEHLEGQFNRVRETPTSFWRTLFGY</sequence>
<feature type="compositionally biased region" description="Basic and acidic residues" evidence="1">
    <location>
        <begin position="453"/>
        <end position="466"/>
    </location>
</feature>
<feature type="region of interest" description="Disordered" evidence="1">
    <location>
        <begin position="398"/>
        <end position="417"/>
    </location>
</feature>
<dbReference type="InterPro" id="IPR059025">
    <property type="entry name" value="STB6_N"/>
</dbReference>
<organism evidence="3 4">
    <name type="scientific">Wickerhamiella sorbophila</name>
    <dbReference type="NCBI Taxonomy" id="45607"/>
    <lineage>
        <taxon>Eukaryota</taxon>
        <taxon>Fungi</taxon>
        <taxon>Dikarya</taxon>
        <taxon>Ascomycota</taxon>
        <taxon>Saccharomycotina</taxon>
        <taxon>Dipodascomycetes</taxon>
        <taxon>Dipodascales</taxon>
        <taxon>Trichomonascaceae</taxon>
        <taxon>Wickerhamiella</taxon>
    </lineage>
</organism>
<dbReference type="GO" id="GO:0070822">
    <property type="term" value="C:Sin3-type complex"/>
    <property type="evidence" value="ECO:0007669"/>
    <property type="project" value="TreeGrafter"/>
</dbReference>
<dbReference type="AlphaFoldDB" id="A0A2T0FNF8"/>
<dbReference type="GeneID" id="36517878"/>
<dbReference type="OrthoDB" id="19806at2759"/>
<feature type="region of interest" description="Disordered" evidence="1">
    <location>
        <begin position="445"/>
        <end position="497"/>
    </location>
</feature>
<name>A0A2T0FNF8_9ASCO</name>
<dbReference type="InterPro" id="IPR038919">
    <property type="entry name" value="STB2/STB2"/>
</dbReference>
<accession>A0A2T0FNF8</accession>
<evidence type="ECO:0000313" key="3">
    <source>
        <dbReference type="EMBL" id="PRT56510.1"/>
    </source>
</evidence>
<protein>
    <submittedName>
        <fullName evidence="3">Protein STB2</fullName>
    </submittedName>
</protein>
<proteinExistence type="predicted"/>
<evidence type="ECO:0000256" key="1">
    <source>
        <dbReference type="SAM" id="MobiDB-lite"/>
    </source>
</evidence>
<dbReference type="InterPro" id="IPR036365">
    <property type="entry name" value="PGBD-like_sf"/>
</dbReference>
<comment type="caution">
    <text evidence="3">The sequence shown here is derived from an EMBL/GenBank/DDBJ whole genome shotgun (WGS) entry which is preliminary data.</text>
</comment>
<keyword evidence="4" id="KW-1185">Reference proteome</keyword>
<dbReference type="EMBL" id="NDIQ01000022">
    <property type="protein sequence ID" value="PRT56510.1"/>
    <property type="molecule type" value="Genomic_DNA"/>
</dbReference>